<evidence type="ECO:0000256" key="4">
    <source>
        <dbReference type="RuleBase" id="RU003694"/>
    </source>
</evidence>
<dbReference type="PANTHER" id="PTHR11712">
    <property type="entry name" value="POLYKETIDE SYNTHASE-RELATED"/>
    <property type="match status" value="1"/>
</dbReference>
<evidence type="ECO:0000259" key="5">
    <source>
        <dbReference type="PROSITE" id="PS52004"/>
    </source>
</evidence>
<feature type="domain" description="Ketosynthase family 3 (KS3)" evidence="5">
    <location>
        <begin position="160"/>
        <end position="528"/>
    </location>
</feature>
<reference evidence="6 7" key="1">
    <citation type="journal article" date="2017" name="Environ. Microbiol.">
        <title>Genomic and physiological analyses of 'Reinekea forsetii' reveal a versatile opportunistic lifestyle during spring algae blooms.</title>
        <authorList>
            <person name="Avci B."/>
            <person name="Hahnke R.L."/>
            <person name="Chafee M."/>
            <person name="Fischer T."/>
            <person name="Gruber-Vodicka H."/>
            <person name="Tegetmeyer H.E."/>
            <person name="Harder J."/>
            <person name="Fuchs B.M."/>
            <person name="Amann R.I."/>
            <person name="Teeling H."/>
        </authorList>
    </citation>
    <scope>NUCLEOTIDE SEQUENCE [LARGE SCALE GENOMIC DNA]</scope>
    <source>
        <strain evidence="6 7">Hel1_31_D35</strain>
    </source>
</reference>
<sequence>MKKLPVIVGFGGINAAGRTSMHHAHKRLVHEALSENQMADTWQDLATLMGLDPAHPQTRQAILDGTLIRRIDAQTHFDPSAVPTGQKAELNFAEPVSFTIKKHHMPNTLPDNWTVNDVDAKTCRVTLSERLDTVIPDTYSAKVSSAGQLPAGFNPAEHYNSAHHPRGLQMAVYGASDAIQSLGMPWQAIMAKISPDAVSVYAGSSLSQLDQYGLKGLIQAGYNGKRVSSKMMPLSFPEMSADFINSYIINSVGNTGSNAGACATFLYNLRQGLHDIQSGQCRVAIVGNAEAPIVPELMEGFRVMGALAEDEQLRDLDDASKADNRRACRPFSSNVGFTLAESAQFLILMDDELALELGATVFGAVADVFVNADANKKSISGPGIGNYITMAKAAALAQGILGKDVDKTFVMAHGTGTPQNRVTESHILNEVAKTFAIKDWSVSAVKSYVGHSLGPAAADQITAALGVWHTGMIPGIKTIDHLAEDVHSSNLNILMDHQSVGEDGASMMGTIINSKGFGGNNASALLLSPAKTRELMATRHGAPAMTRYRVANEAVLEEQRSVDKAVRSNGLQAIYSFGESVMGADQVDLSPDAIKLAQFENPIHLSSNNPFID</sequence>
<keyword evidence="6" id="KW-0012">Acyltransferase</keyword>
<dbReference type="Proteomes" id="UP000229757">
    <property type="component" value="Chromosome"/>
</dbReference>
<dbReference type="Pfam" id="PF02801">
    <property type="entry name" value="Ketoacyl-synt_C"/>
    <property type="match status" value="1"/>
</dbReference>
<dbReference type="CDD" id="cd00828">
    <property type="entry name" value="elong_cond_enzymes"/>
    <property type="match status" value="1"/>
</dbReference>
<dbReference type="Gene3D" id="3.40.47.10">
    <property type="match status" value="1"/>
</dbReference>
<dbReference type="InterPro" id="IPR047224">
    <property type="entry name" value="FAS_alpha_su_C"/>
</dbReference>
<comment type="pathway">
    <text evidence="1">Lipid metabolism; fatty acid biosynthesis.</text>
</comment>
<dbReference type="RefSeq" id="WP_100257193.1">
    <property type="nucleotide sequence ID" value="NZ_CP011797.1"/>
</dbReference>
<comment type="similarity">
    <text evidence="2 4">Belongs to the thiolase-like superfamily. Beta-ketoacyl-ACP synthases family.</text>
</comment>
<proteinExistence type="inferred from homology"/>
<dbReference type="GO" id="GO:0004315">
    <property type="term" value="F:3-oxoacyl-[acyl-carrier-protein] synthase activity"/>
    <property type="evidence" value="ECO:0007669"/>
    <property type="project" value="UniProtKB-EC"/>
</dbReference>
<dbReference type="Pfam" id="PF00109">
    <property type="entry name" value="ketoacyl-synt"/>
    <property type="match status" value="1"/>
</dbReference>
<protein>
    <submittedName>
        <fullName evidence="6">Beta-ketoacyl synthase</fullName>
        <ecNumber evidence="6">2.3.1.41</ecNumber>
    </submittedName>
</protein>
<name>A0A2K8KQ58_9GAMM</name>
<dbReference type="OrthoDB" id="9784825at2"/>
<dbReference type="InterPro" id="IPR016039">
    <property type="entry name" value="Thiolase-like"/>
</dbReference>
<dbReference type="GO" id="GO:0005829">
    <property type="term" value="C:cytosol"/>
    <property type="evidence" value="ECO:0007669"/>
    <property type="project" value="TreeGrafter"/>
</dbReference>
<evidence type="ECO:0000256" key="1">
    <source>
        <dbReference type="ARBA" id="ARBA00005194"/>
    </source>
</evidence>
<keyword evidence="7" id="KW-1185">Reference proteome</keyword>
<dbReference type="InterPro" id="IPR014031">
    <property type="entry name" value="Ketoacyl_synth_C"/>
</dbReference>
<evidence type="ECO:0000256" key="2">
    <source>
        <dbReference type="ARBA" id="ARBA00008467"/>
    </source>
</evidence>
<dbReference type="EC" id="2.3.1.41" evidence="6"/>
<dbReference type="SUPFAM" id="SSF53901">
    <property type="entry name" value="Thiolase-like"/>
    <property type="match status" value="2"/>
</dbReference>
<dbReference type="PROSITE" id="PS52004">
    <property type="entry name" value="KS3_2"/>
    <property type="match status" value="1"/>
</dbReference>
<dbReference type="InterPro" id="IPR000794">
    <property type="entry name" value="Beta-ketoacyl_synthase"/>
</dbReference>
<dbReference type="AlphaFoldDB" id="A0A2K8KQ58"/>
<evidence type="ECO:0000313" key="6">
    <source>
        <dbReference type="EMBL" id="ATX76885.1"/>
    </source>
</evidence>
<dbReference type="PANTHER" id="PTHR11712:SF336">
    <property type="entry name" value="3-OXOACYL-[ACYL-CARRIER-PROTEIN] SYNTHASE, MITOCHONDRIAL"/>
    <property type="match status" value="1"/>
</dbReference>
<dbReference type="InterPro" id="IPR020841">
    <property type="entry name" value="PKS_Beta-ketoAc_synthase_dom"/>
</dbReference>
<dbReference type="KEGG" id="rfo:REIFOR_01747"/>
<gene>
    <name evidence="6" type="ORF">REIFOR_01747</name>
</gene>
<keyword evidence="3 4" id="KW-0808">Transferase</keyword>
<evidence type="ECO:0000256" key="3">
    <source>
        <dbReference type="ARBA" id="ARBA00022679"/>
    </source>
</evidence>
<evidence type="ECO:0000313" key="7">
    <source>
        <dbReference type="Proteomes" id="UP000229757"/>
    </source>
</evidence>
<dbReference type="InterPro" id="IPR014030">
    <property type="entry name" value="Ketoacyl_synth_N"/>
</dbReference>
<dbReference type="SMART" id="SM00825">
    <property type="entry name" value="PKS_KS"/>
    <property type="match status" value="1"/>
</dbReference>
<accession>A0A2K8KQ58</accession>
<dbReference type="EMBL" id="CP011797">
    <property type="protein sequence ID" value="ATX76885.1"/>
    <property type="molecule type" value="Genomic_DNA"/>
</dbReference>
<dbReference type="GO" id="GO:0006633">
    <property type="term" value="P:fatty acid biosynthetic process"/>
    <property type="evidence" value="ECO:0007669"/>
    <property type="project" value="TreeGrafter"/>
</dbReference>
<organism evidence="6 7">
    <name type="scientific">Reinekea forsetii</name>
    <dbReference type="NCBI Taxonomy" id="1336806"/>
    <lineage>
        <taxon>Bacteria</taxon>
        <taxon>Pseudomonadati</taxon>
        <taxon>Pseudomonadota</taxon>
        <taxon>Gammaproteobacteria</taxon>
        <taxon>Oceanospirillales</taxon>
        <taxon>Saccharospirillaceae</taxon>
        <taxon>Reinekea</taxon>
    </lineage>
</organism>